<organism evidence="3 4">
    <name type="scientific">Heligmosomoides polygyrus</name>
    <name type="common">Parasitic roundworm</name>
    <dbReference type="NCBI Taxonomy" id="6339"/>
    <lineage>
        <taxon>Eukaryota</taxon>
        <taxon>Metazoa</taxon>
        <taxon>Ecdysozoa</taxon>
        <taxon>Nematoda</taxon>
        <taxon>Chromadorea</taxon>
        <taxon>Rhabditida</taxon>
        <taxon>Rhabditina</taxon>
        <taxon>Rhabditomorpha</taxon>
        <taxon>Strongyloidea</taxon>
        <taxon>Heligmosomidae</taxon>
        <taxon>Heligmosomoides</taxon>
    </lineage>
</organism>
<evidence type="ECO:0000313" key="2">
    <source>
        <dbReference type="EMBL" id="VDP46167.1"/>
    </source>
</evidence>
<accession>A0A3P8D4C5</accession>
<feature type="region of interest" description="Disordered" evidence="1">
    <location>
        <begin position="48"/>
        <end position="78"/>
    </location>
</feature>
<reference evidence="2 3" key="1">
    <citation type="submission" date="2018-11" db="EMBL/GenBank/DDBJ databases">
        <authorList>
            <consortium name="Pathogen Informatics"/>
        </authorList>
    </citation>
    <scope>NUCLEOTIDE SEQUENCE [LARGE SCALE GENOMIC DNA]</scope>
</reference>
<dbReference type="EMBL" id="UZAH01036577">
    <property type="protein sequence ID" value="VDP46167.1"/>
    <property type="molecule type" value="Genomic_DNA"/>
</dbReference>
<evidence type="ECO:0000313" key="4">
    <source>
        <dbReference type="WBParaSite" id="HPBE_0002460801-mRNA-1"/>
    </source>
</evidence>
<keyword evidence="3" id="KW-1185">Reference proteome</keyword>
<gene>
    <name evidence="2" type="ORF">HPBE_LOCUS24607</name>
</gene>
<dbReference type="Proteomes" id="UP000050761">
    <property type="component" value="Unassembled WGS sequence"/>
</dbReference>
<accession>A0A183GPI8</accession>
<evidence type="ECO:0000256" key="1">
    <source>
        <dbReference type="SAM" id="MobiDB-lite"/>
    </source>
</evidence>
<reference evidence="4" key="2">
    <citation type="submission" date="2019-09" db="UniProtKB">
        <authorList>
            <consortium name="WormBaseParasite"/>
        </authorList>
    </citation>
    <scope>IDENTIFICATION</scope>
</reference>
<evidence type="ECO:0000313" key="3">
    <source>
        <dbReference type="Proteomes" id="UP000050761"/>
    </source>
</evidence>
<protein>
    <submittedName>
        <fullName evidence="4">Glycosyltransferase</fullName>
    </submittedName>
</protein>
<name>A0A183GPI8_HELPZ</name>
<sequence length="78" mass="8079">MLGDNCECLGGTARIAWSWAGGYTCGVIPVLAVSAHAVTPVMRAGDNGPTEAVVGDPTTAARRTSGAHRPDWLELQSQ</sequence>
<dbReference type="AlphaFoldDB" id="A0A183GPI8"/>
<proteinExistence type="predicted"/>
<dbReference type="WBParaSite" id="HPBE_0002460801-mRNA-1">
    <property type="protein sequence ID" value="HPBE_0002460801-mRNA-1"/>
    <property type="gene ID" value="HPBE_0002460801"/>
</dbReference>